<sequence length="202" mass="23548">MFLRKKDVFHKTFEDISLNLIESAEILLSSFHSQDPSFFLNNIHFLEKKTNRLVEVIIKELNSTFVTPLERDDIFHLAIKLDKILDLMEKSAVYLATYESPRVPDFEKIANIILSCCKEIKNSIEKLSRKKFSDVRLHTTRIYRLEQEARSNLFQSLKFLSTTSEEPLLFIKYRDILILLGQILASLVEAAHCLNIIILKNC</sequence>
<keyword evidence="2" id="KW-0472">Membrane</keyword>
<evidence type="ECO:0000256" key="1">
    <source>
        <dbReference type="ARBA" id="ARBA00008591"/>
    </source>
</evidence>
<reference evidence="3" key="2">
    <citation type="submission" date="2023-03" db="EMBL/GenBank/DDBJ databases">
        <authorList>
            <person name="Zhang Z."/>
        </authorList>
    </citation>
    <scope>NUCLEOTIDE SEQUENCE</scope>
    <source>
        <strain evidence="3">DSA</strain>
    </source>
</reference>
<dbReference type="InterPro" id="IPR038078">
    <property type="entry name" value="PhoU-like_sf"/>
</dbReference>
<feature type="transmembrane region" description="Helical" evidence="2">
    <location>
        <begin position="176"/>
        <end position="199"/>
    </location>
</feature>
<comment type="caution">
    <text evidence="3">The sequence shown here is derived from an EMBL/GenBank/DDBJ whole genome shotgun (WGS) entry which is preliminary data.</text>
</comment>
<dbReference type="InterPro" id="IPR018445">
    <property type="entry name" value="Put_Phosphate_transp_reg"/>
</dbReference>
<keyword evidence="2" id="KW-1133">Transmembrane helix</keyword>
<keyword evidence="2" id="KW-0812">Transmembrane</keyword>
<dbReference type="Pfam" id="PF01865">
    <property type="entry name" value="PhoU_div"/>
    <property type="match status" value="1"/>
</dbReference>
<keyword evidence="4" id="KW-1185">Reference proteome</keyword>
<dbReference type="RefSeq" id="WP_304541268.1">
    <property type="nucleotide sequence ID" value="NZ_JARPTC010000004.1"/>
</dbReference>
<gene>
    <name evidence="3" type="ORF">P6N53_03660</name>
</gene>
<name>A0AAW7ZB14_9FIRM</name>
<protein>
    <submittedName>
        <fullName evidence="3">DUF47 family protein</fullName>
    </submittedName>
</protein>
<dbReference type="AlphaFoldDB" id="A0AAW7ZB14"/>
<dbReference type="Gene3D" id="1.20.58.220">
    <property type="entry name" value="Phosphate transport system protein phou homolog 2, domain 2"/>
    <property type="match status" value="1"/>
</dbReference>
<organism evidence="3 4">
    <name type="scientific">Desulforamulus aquiferis</name>
    <dbReference type="NCBI Taxonomy" id="1397668"/>
    <lineage>
        <taxon>Bacteria</taxon>
        <taxon>Bacillati</taxon>
        <taxon>Bacillota</taxon>
        <taxon>Clostridia</taxon>
        <taxon>Eubacteriales</taxon>
        <taxon>Peptococcaceae</taxon>
        <taxon>Desulforamulus</taxon>
    </lineage>
</organism>
<accession>A0AAW7ZB14</accession>
<dbReference type="Proteomes" id="UP001172911">
    <property type="component" value="Unassembled WGS sequence"/>
</dbReference>
<dbReference type="PANTHER" id="PTHR37298:SF1">
    <property type="entry name" value="UPF0111 PROTEIN YKAA"/>
    <property type="match status" value="1"/>
</dbReference>
<comment type="similarity">
    <text evidence="1">Belongs to the UPF0111 family.</text>
</comment>
<reference evidence="3" key="1">
    <citation type="journal article" date="2023" name="J. Hazard. Mater.">
        <title>Anaerobic biodegradation of pyrene and benzo[a]pyrene by a new sulfate-reducing Desulforamulus aquiferis strain DSA.</title>
        <authorList>
            <person name="Zhang Z."/>
            <person name="Sun J."/>
            <person name="Gong X."/>
            <person name="Wang C."/>
            <person name="Wang H."/>
        </authorList>
    </citation>
    <scope>NUCLEOTIDE SEQUENCE</scope>
    <source>
        <strain evidence="3">DSA</strain>
    </source>
</reference>
<proteinExistence type="inferred from homology"/>
<evidence type="ECO:0000313" key="4">
    <source>
        <dbReference type="Proteomes" id="UP001172911"/>
    </source>
</evidence>
<evidence type="ECO:0000256" key="2">
    <source>
        <dbReference type="SAM" id="Phobius"/>
    </source>
</evidence>
<evidence type="ECO:0000313" key="3">
    <source>
        <dbReference type="EMBL" id="MDO7786314.1"/>
    </source>
</evidence>
<dbReference type="InterPro" id="IPR052912">
    <property type="entry name" value="UPF0111_domain"/>
</dbReference>
<dbReference type="PANTHER" id="PTHR37298">
    <property type="entry name" value="UPF0111 PROTEIN YKAA"/>
    <property type="match status" value="1"/>
</dbReference>
<dbReference type="EMBL" id="JARPTC010000004">
    <property type="protein sequence ID" value="MDO7786314.1"/>
    <property type="molecule type" value="Genomic_DNA"/>
</dbReference>